<dbReference type="InterPro" id="IPR036291">
    <property type="entry name" value="NAD(P)-bd_dom_sf"/>
</dbReference>
<name>A0A0E2USL7_9STRE</name>
<dbReference type="EMBL" id="NSGR01000008">
    <property type="protein sequence ID" value="PCH12812.1"/>
    <property type="molecule type" value="Genomic_DNA"/>
</dbReference>
<dbReference type="STRING" id="936154.STP_1203"/>
<dbReference type="InterPro" id="IPR002347">
    <property type="entry name" value="SDR_fam"/>
</dbReference>
<organism evidence="3 6">
    <name type="scientific">Streptococcus parauberis</name>
    <dbReference type="NCBI Taxonomy" id="1348"/>
    <lineage>
        <taxon>Bacteria</taxon>
        <taxon>Bacillati</taxon>
        <taxon>Bacillota</taxon>
        <taxon>Bacilli</taxon>
        <taxon>Lactobacillales</taxon>
        <taxon>Streptococcaceae</taxon>
        <taxon>Streptococcus</taxon>
    </lineage>
</organism>
<sequence>MTEQWLGLDGKVAVVTGAVGGMGKTIVQEFAKQHVKVVLLDIKEDELKAYAEEVKSQYGVETLAIVTNSTSEEAVENAVAKTVETFGQVDILVNTAAMLRACPLEDLPLEEWRQTVDINLTGYFLVSQRFGRQMIKQGHGNMIHVSTIASVFPETYSAAYSSTKAGVNMMSRQMAAEWGQFGLRSNCIQPCFVKTPLSEAFYADPEVEKGRKALTANKRIGNTMDIANAVMYLASDRSDYTNGHELRVEGGFGIMMGDQTPKPGGRREYAEKEHNAYLERIKANK</sequence>
<dbReference type="AlphaFoldDB" id="A0A0E2USL7"/>
<dbReference type="Gene3D" id="3.40.50.720">
    <property type="entry name" value="NAD(P)-binding Rossmann-like Domain"/>
    <property type="match status" value="1"/>
</dbReference>
<evidence type="ECO:0000256" key="1">
    <source>
        <dbReference type="ARBA" id="ARBA00006484"/>
    </source>
</evidence>
<dbReference type="SUPFAM" id="SSF51735">
    <property type="entry name" value="NAD(P)-binding Rossmann-fold domains"/>
    <property type="match status" value="1"/>
</dbReference>
<comment type="caution">
    <text evidence="3">The sequence shown here is derived from an EMBL/GenBank/DDBJ whole genome shotgun (WGS) entry which is preliminary data.</text>
</comment>
<dbReference type="Pfam" id="PF13561">
    <property type="entry name" value="adh_short_C2"/>
    <property type="match status" value="1"/>
</dbReference>
<dbReference type="PRINTS" id="PR00080">
    <property type="entry name" value="SDRFAMILY"/>
</dbReference>
<proteinExistence type="inferred from homology"/>
<comment type="similarity">
    <text evidence="1">Belongs to the short-chain dehydrogenases/reductases (SDR) family.</text>
</comment>
<dbReference type="PANTHER" id="PTHR24321:SF8">
    <property type="entry name" value="ESTRADIOL 17-BETA-DEHYDROGENASE 8-RELATED"/>
    <property type="match status" value="1"/>
</dbReference>
<dbReference type="FunFam" id="3.40.50.720:FF:000084">
    <property type="entry name" value="Short-chain dehydrogenase reductase"/>
    <property type="match status" value="1"/>
</dbReference>
<dbReference type="Proteomes" id="UP001180515">
    <property type="component" value="Unassembled WGS sequence"/>
</dbReference>
<dbReference type="PANTHER" id="PTHR24321">
    <property type="entry name" value="DEHYDROGENASES, SHORT CHAIN"/>
    <property type="match status" value="1"/>
</dbReference>
<dbReference type="eggNOG" id="COG1028">
    <property type="taxonomic scope" value="Bacteria"/>
</dbReference>
<dbReference type="GO" id="GO:0016491">
    <property type="term" value="F:oxidoreductase activity"/>
    <property type="evidence" value="ECO:0007669"/>
    <property type="project" value="UniProtKB-KW"/>
</dbReference>
<dbReference type="Proteomes" id="UP000217465">
    <property type="component" value="Unassembled WGS sequence"/>
</dbReference>
<dbReference type="OrthoDB" id="9803333at2"/>
<dbReference type="OMA" id="MKETSWP"/>
<evidence type="ECO:0000313" key="6">
    <source>
        <dbReference type="Proteomes" id="UP001180515"/>
    </source>
</evidence>
<accession>A0A0E2USL7</accession>
<dbReference type="EMBL" id="JARQAG010000017">
    <property type="protein sequence ID" value="MDT2732413.1"/>
    <property type="molecule type" value="Genomic_DNA"/>
</dbReference>
<dbReference type="CDD" id="cd05233">
    <property type="entry name" value="SDR_c"/>
    <property type="match status" value="1"/>
</dbReference>
<gene>
    <name evidence="4" type="primary">gdh</name>
    <name evidence="4" type="ORF">A9Y57_01532</name>
    <name evidence="3" type="ORF">P7G31_09265</name>
</gene>
<evidence type="ECO:0000313" key="4">
    <source>
        <dbReference type="EMBL" id="PCH12812.1"/>
    </source>
</evidence>
<evidence type="ECO:0000313" key="3">
    <source>
        <dbReference type="EMBL" id="MDT2732413.1"/>
    </source>
</evidence>
<dbReference type="RefSeq" id="WP_003105209.1">
    <property type="nucleotide sequence ID" value="NZ_BAWT01000012.1"/>
</dbReference>
<protein>
    <submittedName>
        <fullName evidence="4">Glucose 1-dehydrogenase</fullName>
    </submittedName>
    <submittedName>
        <fullName evidence="3">SDR family NAD(P)-dependent oxidoreductase</fullName>
    </submittedName>
</protein>
<evidence type="ECO:0000256" key="2">
    <source>
        <dbReference type="ARBA" id="ARBA00023002"/>
    </source>
</evidence>
<dbReference type="GO" id="GO:0008206">
    <property type="term" value="P:bile acid metabolic process"/>
    <property type="evidence" value="ECO:0007669"/>
    <property type="project" value="UniProtKB-ARBA"/>
</dbReference>
<evidence type="ECO:0000313" key="5">
    <source>
        <dbReference type="Proteomes" id="UP000217465"/>
    </source>
</evidence>
<keyword evidence="2" id="KW-0560">Oxidoreductase</keyword>
<dbReference type="PRINTS" id="PR00081">
    <property type="entry name" value="GDHRDH"/>
</dbReference>
<reference evidence="3" key="2">
    <citation type="submission" date="2023-03" db="EMBL/GenBank/DDBJ databases">
        <authorList>
            <person name="Shen W."/>
            <person name="Cai J."/>
        </authorList>
    </citation>
    <scope>NUCLEOTIDE SEQUENCE</scope>
    <source>
        <strain evidence="3">P82-2</strain>
    </source>
</reference>
<reference evidence="4 5" key="1">
    <citation type="submission" date="2016-06" db="EMBL/GenBank/DDBJ databases">
        <authorList>
            <person name="Haines A.N."/>
            <person name="Council K.R."/>
        </authorList>
    </citation>
    <scope>NUCLEOTIDE SEQUENCE [LARGE SCALE GENOMIC DNA]</scope>
    <source>
        <strain evidence="4 5">SP158-29</strain>
    </source>
</reference>
<dbReference type="GeneID" id="61420753"/>